<proteinExistence type="predicted"/>
<gene>
    <name evidence="1" type="ORF">CVIRNUC_003662</name>
</gene>
<dbReference type="Proteomes" id="UP001314263">
    <property type="component" value="Unassembled WGS sequence"/>
</dbReference>
<comment type="caution">
    <text evidence="1">The sequence shown here is derived from an EMBL/GenBank/DDBJ whole genome shotgun (WGS) entry which is preliminary data.</text>
</comment>
<dbReference type="EMBL" id="CAUYUE010000004">
    <property type="protein sequence ID" value="CAK0769398.1"/>
    <property type="molecule type" value="Genomic_DNA"/>
</dbReference>
<keyword evidence="2" id="KW-1185">Reference proteome</keyword>
<organism evidence="1 2">
    <name type="scientific">Coccomyxa viridis</name>
    <dbReference type="NCBI Taxonomy" id="1274662"/>
    <lineage>
        <taxon>Eukaryota</taxon>
        <taxon>Viridiplantae</taxon>
        <taxon>Chlorophyta</taxon>
        <taxon>core chlorophytes</taxon>
        <taxon>Trebouxiophyceae</taxon>
        <taxon>Trebouxiophyceae incertae sedis</taxon>
        <taxon>Coccomyxaceae</taxon>
        <taxon>Coccomyxa</taxon>
    </lineage>
</organism>
<dbReference type="AlphaFoldDB" id="A0AAV1I178"/>
<evidence type="ECO:0008006" key="3">
    <source>
        <dbReference type="Google" id="ProtNLM"/>
    </source>
</evidence>
<evidence type="ECO:0000313" key="2">
    <source>
        <dbReference type="Proteomes" id="UP001314263"/>
    </source>
</evidence>
<evidence type="ECO:0000313" key="1">
    <source>
        <dbReference type="EMBL" id="CAK0769398.1"/>
    </source>
</evidence>
<protein>
    <recommendedName>
        <fullName evidence="3">DUF295 domain-containing protein</fullName>
    </recommendedName>
</protein>
<accession>A0AAV1I178</accession>
<name>A0AAV1I178_9CHLO</name>
<sequence length="284" mass="31674">MVTCLNCPPGKSKSYTGKEPSPNGVGYSASFEIAGKILKGRNGKLWQVTPVGPRKVWKAIPGQEGRDGGVGLVAADIPPGGDGGTPFVIRLSKLDKAYVYQVFDHDLNNDIFDERPMKTPAEPYDVVTFEGLGKLVLWRPLVIQHQRYFLPEDGSSVLFVVRPRQYIYAGDQVISFTTEDEIREFHSCLGNSGVPYGFAVGDRYTYFLSMYDKMENEEILKHRAERSPKFTVNAKSDRLGLKDFPAVCDGGESNAWDPYQELWQPLSASKSSKFPYKVLFASPK</sequence>
<reference evidence="1 2" key="1">
    <citation type="submission" date="2023-10" db="EMBL/GenBank/DDBJ databases">
        <authorList>
            <person name="Maclean D."/>
            <person name="Macfadyen A."/>
        </authorList>
    </citation>
    <scope>NUCLEOTIDE SEQUENCE [LARGE SCALE GENOMIC DNA]</scope>
</reference>